<dbReference type="Gene3D" id="1.10.10.10">
    <property type="entry name" value="Winged helix-like DNA-binding domain superfamily/Winged helix DNA-binding domain"/>
    <property type="match status" value="1"/>
</dbReference>
<evidence type="ECO:0000256" key="1">
    <source>
        <dbReference type="ARBA" id="ARBA00023125"/>
    </source>
</evidence>
<name>A0A1M7XWX7_9FIRM</name>
<dbReference type="Pfam" id="PF02082">
    <property type="entry name" value="Rrf2"/>
    <property type="match status" value="1"/>
</dbReference>
<dbReference type="InterPro" id="IPR030489">
    <property type="entry name" value="TR_Rrf2-type_CS"/>
</dbReference>
<dbReference type="EMBL" id="FRFD01000003">
    <property type="protein sequence ID" value="SHO43326.1"/>
    <property type="molecule type" value="Genomic_DNA"/>
</dbReference>
<accession>A0A1M7XWX7</accession>
<dbReference type="GO" id="GO:0003700">
    <property type="term" value="F:DNA-binding transcription factor activity"/>
    <property type="evidence" value="ECO:0007669"/>
    <property type="project" value="TreeGrafter"/>
</dbReference>
<dbReference type="GO" id="GO:0005829">
    <property type="term" value="C:cytosol"/>
    <property type="evidence" value="ECO:0007669"/>
    <property type="project" value="TreeGrafter"/>
</dbReference>
<dbReference type="OrthoDB" id="9808360at2"/>
<dbReference type="RefSeq" id="WP_073586939.1">
    <property type="nucleotide sequence ID" value="NZ_FRFD01000003.1"/>
</dbReference>
<evidence type="ECO:0000313" key="3">
    <source>
        <dbReference type="Proteomes" id="UP000184612"/>
    </source>
</evidence>
<gene>
    <name evidence="2" type="ORF">SAMN02745217_00185</name>
</gene>
<reference evidence="2 3" key="1">
    <citation type="submission" date="2016-12" db="EMBL/GenBank/DDBJ databases">
        <authorList>
            <person name="Song W.-J."/>
            <person name="Kurnit D.M."/>
        </authorList>
    </citation>
    <scope>NUCLEOTIDE SEQUENCE [LARGE SCALE GENOMIC DNA]</scope>
    <source>
        <strain evidence="2 3">DSM 12503</strain>
    </source>
</reference>
<dbReference type="InterPro" id="IPR036390">
    <property type="entry name" value="WH_DNA-bd_sf"/>
</dbReference>
<keyword evidence="1" id="KW-0238">DNA-binding</keyword>
<organism evidence="2 3">
    <name type="scientific">Anaerocolumna xylanovorans DSM 12503</name>
    <dbReference type="NCBI Taxonomy" id="1121345"/>
    <lineage>
        <taxon>Bacteria</taxon>
        <taxon>Bacillati</taxon>
        <taxon>Bacillota</taxon>
        <taxon>Clostridia</taxon>
        <taxon>Lachnospirales</taxon>
        <taxon>Lachnospiraceae</taxon>
        <taxon>Anaerocolumna</taxon>
    </lineage>
</organism>
<dbReference type="PROSITE" id="PS01332">
    <property type="entry name" value="HTH_RRF2_1"/>
    <property type="match status" value="1"/>
</dbReference>
<dbReference type="STRING" id="1121345.SAMN02745217_00185"/>
<dbReference type="PANTHER" id="PTHR33221">
    <property type="entry name" value="WINGED HELIX-TURN-HELIX TRANSCRIPTIONAL REGULATOR, RRF2 FAMILY"/>
    <property type="match status" value="1"/>
</dbReference>
<dbReference type="Proteomes" id="UP000184612">
    <property type="component" value="Unassembled WGS sequence"/>
</dbReference>
<evidence type="ECO:0000313" key="2">
    <source>
        <dbReference type="EMBL" id="SHO43326.1"/>
    </source>
</evidence>
<sequence length="148" mass="16650">MRLSAKSRYALAATIHMAQANNKNDYITLISISERLDISKIYLEQVFSLLKRGGIVTSIKGSQGGYQLSADPQQITVYDILAAVETSLFENTEETIKEKAPEIETAMKVTVFDPLDSVIKETLQKATLYDLVFESERQKAEQGFMFFI</sequence>
<dbReference type="InterPro" id="IPR036388">
    <property type="entry name" value="WH-like_DNA-bd_sf"/>
</dbReference>
<keyword evidence="3" id="KW-1185">Reference proteome</keyword>
<proteinExistence type="predicted"/>
<dbReference type="SUPFAM" id="SSF46785">
    <property type="entry name" value="Winged helix' DNA-binding domain"/>
    <property type="match status" value="1"/>
</dbReference>
<dbReference type="AlphaFoldDB" id="A0A1M7XWX7"/>
<dbReference type="PROSITE" id="PS51197">
    <property type="entry name" value="HTH_RRF2_2"/>
    <property type="match status" value="1"/>
</dbReference>
<protein>
    <submittedName>
        <fullName evidence="2">Transcriptional regulator, BadM/Rrf2 family</fullName>
    </submittedName>
</protein>
<dbReference type="PANTHER" id="PTHR33221:SF5">
    <property type="entry name" value="HTH-TYPE TRANSCRIPTIONAL REGULATOR ISCR"/>
    <property type="match status" value="1"/>
</dbReference>
<dbReference type="GO" id="GO:0003677">
    <property type="term" value="F:DNA binding"/>
    <property type="evidence" value="ECO:0007669"/>
    <property type="project" value="UniProtKB-KW"/>
</dbReference>
<dbReference type="InterPro" id="IPR000944">
    <property type="entry name" value="Tscrpt_reg_Rrf2"/>
</dbReference>
<dbReference type="NCBIfam" id="TIGR00738">
    <property type="entry name" value="rrf2_super"/>
    <property type="match status" value="1"/>
</dbReference>